<evidence type="ECO:0000256" key="1">
    <source>
        <dbReference type="SAM" id="SignalP"/>
    </source>
</evidence>
<feature type="chain" id="PRO_5047467314" evidence="1">
    <location>
        <begin position="22"/>
        <end position="185"/>
    </location>
</feature>
<evidence type="ECO:0000259" key="2">
    <source>
        <dbReference type="SMART" id="SM00198"/>
    </source>
</evidence>
<dbReference type="InterPro" id="IPR001283">
    <property type="entry name" value="CRISP-related"/>
</dbReference>
<evidence type="ECO:0000313" key="4">
    <source>
        <dbReference type="Proteomes" id="UP000677126"/>
    </source>
</evidence>
<sequence length="185" mass="19579">MGLGILAAAAVAVSGSGGATAIGSAADRSGLADVVLAIHNQERAAVGAPPLRWSPALAREAQGWAQRLAATGTFRHDTSNRDTGENLWMGTRGAYSLADMVAGWAHEKTALSARTSWQANFPRVGHYTQMIWARTSAVGCALAQSAHHEYLVCRYDPPGNVWNESPYTTAELASNRRFAASGARE</sequence>
<keyword evidence="1" id="KW-0732">Signal</keyword>
<protein>
    <submittedName>
        <fullName evidence="3">SCP-like extracellular</fullName>
    </submittedName>
</protein>
<dbReference type="Pfam" id="PF00188">
    <property type="entry name" value="CAP"/>
    <property type="match status" value="1"/>
</dbReference>
<proteinExistence type="predicted"/>
<dbReference type="PROSITE" id="PS01010">
    <property type="entry name" value="CRISP_2"/>
    <property type="match status" value="1"/>
</dbReference>
<dbReference type="Proteomes" id="UP000677126">
    <property type="component" value="Chromosome"/>
</dbReference>
<name>A0ABX8E5N1_9SPHN</name>
<dbReference type="InterPro" id="IPR035940">
    <property type="entry name" value="CAP_sf"/>
</dbReference>
<dbReference type="EMBL" id="CP054856">
    <property type="protein sequence ID" value="QVM84294.1"/>
    <property type="molecule type" value="Genomic_DNA"/>
</dbReference>
<dbReference type="InterPro" id="IPR018244">
    <property type="entry name" value="Allrgn_V5/Tpx1_CS"/>
</dbReference>
<keyword evidence="4" id="KW-1185">Reference proteome</keyword>
<dbReference type="PRINTS" id="PR00838">
    <property type="entry name" value="V5ALLERGEN"/>
</dbReference>
<dbReference type="SUPFAM" id="SSF55797">
    <property type="entry name" value="PR-1-like"/>
    <property type="match status" value="1"/>
</dbReference>
<dbReference type="Gene3D" id="3.40.33.10">
    <property type="entry name" value="CAP"/>
    <property type="match status" value="1"/>
</dbReference>
<dbReference type="SMART" id="SM00198">
    <property type="entry name" value="SCP"/>
    <property type="match status" value="1"/>
</dbReference>
<feature type="signal peptide" evidence="1">
    <location>
        <begin position="1"/>
        <end position="21"/>
    </location>
</feature>
<feature type="domain" description="SCP" evidence="2">
    <location>
        <begin position="29"/>
        <end position="163"/>
    </location>
</feature>
<dbReference type="PRINTS" id="PR00837">
    <property type="entry name" value="V5TPXLIKE"/>
</dbReference>
<dbReference type="PANTHER" id="PTHR10334">
    <property type="entry name" value="CYSTEINE-RICH SECRETORY PROTEIN-RELATED"/>
    <property type="match status" value="1"/>
</dbReference>
<dbReference type="InterPro" id="IPR002413">
    <property type="entry name" value="V5_allergen-like"/>
</dbReference>
<dbReference type="PROSITE" id="PS01009">
    <property type="entry name" value="CRISP_1"/>
    <property type="match status" value="1"/>
</dbReference>
<organism evidence="3 4">
    <name type="scientific">Novosphingobium decolorationis</name>
    <dbReference type="NCBI Taxonomy" id="2698673"/>
    <lineage>
        <taxon>Bacteria</taxon>
        <taxon>Pseudomonadati</taxon>
        <taxon>Pseudomonadota</taxon>
        <taxon>Alphaproteobacteria</taxon>
        <taxon>Sphingomonadales</taxon>
        <taxon>Sphingomonadaceae</taxon>
        <taxon>Novosphingobium</taxon>
    </lineage>
</organism>
<evidence type="ECO:0000313" key="3">
    <source>
        <dbReference type="EMBL" id="QVM84294.1"/>
    </source>
</evidence>
<dbReference type="RefSeq" id="WP_213499672.1">
    <property type="nucleotide sequence ID" value="NZ_CP054856.1"/>
</dbReference>
<dbReference type="InterPro" id="IPR014044">
    <property type="entry name" value="CAP_dom"/>
</dbReference>
<reference evidence="3 4" key="1">
    <citation type="journal article" date="2021" name="Int. J. Syst. Evol. Microbiol.">
        <title>Novosphingobium decolorationis sp. nov., an aniline blue-decolourizing bacterium isolated from East Pacific sediment.</title>
        <authorList>
            <person name="Chen X."/>
            <person name="Dong B."/>
            <person name="Chen T."/>
            <person name="Ren N."/>
            <person name="Wang J."/>
            <person name="Xu Y."/>
            <person name="Yang J."/>
            <person name="Zhu S."/>
            <person name="Chen J."/>
        </authorList>
    </citation>
    <scope>NUCLEOTIDE SEQUENCE [LARGE SCALE GENOMIC DNA]</scope>
    <source>
        <strain evidence="3 4">502str22</strain>
    </source>
</reference>
<gene>
    <name evidence="3" type="ORF">HT578_11870</name>
</gene>
<accession>A0ABX8E5N1</accession>